<evidence type="ECO:0000256" key="8">
    <source>
        <dbReference type="PROSITE-ProRule" id="PRU00176"/>
    </source>
</evidence>
<dbReference type="CDD" id="cd00590">
    <property type="entry name" value="RRM_SF"/>
    <property type="match status" value="2"/>
</dbReference>
<keyword evidence="4" id="KW-0677">Repeat</keyword>
<keyword evidence="2" id="KW-0808">Transferase</keyword>
<dbReference type="Gene3D" id="3.30.40.10">
    <property type="entry name" value="Zinc/RING finger domain, C3HC4 (zinc finger)"/>
    <property type="match status" value="1"/>
</dbReference>
<dbReference type="CDD" id="cd22585">
    <property type="entry name" value="Rcat_RBR_DEAH12-like"/>
    <property type="match status" value="1"/>
</dbReference>
<dbReference type="GO" id="GO:0008270">
    <property type="term" value="F:zinc ion binding"/>
    <property type="evidence" value="ECO:0007669"/>
    <property type="project" value="UniProtKB-KW"/>
</dbReference>
<dbReference type="InterPro" id="IPR036855">
    <property type="entry name" value="Znf_CCCH_sf"/>
</dbReference>
<dbReference type="GO" id="GO:0004842">
    <property type="term" value="F:ubiquitin-protein transferase activity"/>
    <property type="evidence" value="ECO:0007669"/>
    <property type="project" value="TreeGrafter"/>
</dbReference>
<evidence type="ECO:0000259" key="10">
    <source>
        <dbReference type="PROSITE" id="PS50089"/>
    </source>
</evidence>
<dbReference type="GO" id="GO:0000151">
    <property type="term" value="C:ubiquitin ligase complex"/>
    <property type="evidence" value="ECO:0007669"/>
    <property type="project" value="TreeGrafter"/>
</dbReference>
<gene>
    <name evidence="14" type="ORF">L227DRAFT_328094</name>
</gene>
<dbReference type="SMART" id="SM00184">
    <property type="entry name" value="RING"/>
    <property type="match status" value="1"/>
</dbReference>
<dbReference type="SMART" id="SM00356">
    <property type="entry name" value="ZnF_C3H1"/>
    <property type="match status" value="4"/>
</dbReference>
<evidence type="ECO:0000313" key="14">
    <source>
        <dbReference type="EMBL" id="RPD64432.1"/>
    </source>
</evidence>
<dbReference type="PROSITE" id="PS50102">
    <property type="entry name" value="RRM"/>
    <property type="match status" value="1"/>
</dbReference>
<feature type="domain" description="C3H1-type" evidence="12">
    <location>
        <begin position="54"/>
        <end position="81"/>
    </location>
</feature>
<dbReference type="Gene3D" id="1.20.120.1750">
    <property type="match status" value="1"/>
</dbReference>
<evidence type="ECO:0000256" key="9">
    <source>
        <dbReference type="PROSITE-ProRule" id="PRU00723"/>
    </source>
</evidence>
<reference evidence="14" key="1">
    <citation type="journal article" date="2018" name="Genome Biol. Evol.">
        <title>Genomics and development of Lentinus tigrinus, a white-rot wood-decaying mushroom with dimorphic fruiting bodies.</title>
        <authorList>
            <person name="Wu B."/>
            <person name="Xu Z."/>
            <person name="Knudson A."/>
            <person name="Carlson A."/>
            <person name="Chen N."/>
            <person name="Kovaka S."/>
            <person name="LaButti K."/>
            <person name="Lipzen A."/>
            <person name="Pennachio C."/>
            <person name="Riley R."/>
            <person name="Schakwitz W."/>
            <person name="Umezawa K."/>
            <person name="Ohm R.A."/>
            <person name="Grigoriev I.V."/>
            <person name="Nagy L.G."/>
            <person name="Gibbons J."/>
            <person name="Hibbett D."/>
        </authorList>
    </citation>
    <scope>NUCLEOTIDE SEQUENCE [LARGE SCALE GENOMIC DNA]</scope>
    <source>
        <strain evidence="14">ALCF2SS1-6</strain>
    </source>
</reference>
<dbReference type="SMART" id="SM00360">
    <property type="entry name" value="RRM"/>
    <property type="match status" value="2"/>
</dbReference>
<dbReference type="SUPFAM" id="SSF57850">
    <property type="entry name" value="RING/U-box"/>
    <property type="match status" value="3"/>
</dbReference>
<dbReference type="InterPro" id="IPR044066">
    <property type="entry name" value="TRIAD_supradom"/>
</dbReference>
<feature type="zinc finger region" description="C3H1-type" evidence="9">
    <location>
        <begin position="170"/>
        <end position="197"/>
    </location>
</feature>
<proteinExistence type="predicted"/>
<dbReference type="Pfam" id="PF00076">
    <property type="entry name" value="RRM_1"/>
    <property type="match status" value="1"/>
</dbReference>
<evidence type="ECO:0000259" key="12">
    <source>
        <dbReference type="PROSITE" id="PS50103"/>
    </source>
</evidence>
<dbReference type="InterPro" id="IPR051628">
    <property type="entry name" value="LUBAC_E3_Ligases"/>
</dbReference>
<comment type="pathway">
    <text evidence="1">Protein modification; protein ubiquitination.</text>
</comment>
<evidence type="ECO:0000259" key="13">
    <source>
        <dbReference type="PROSITE" id="PS51873"/>
    </source>
</evidence>
<feature type="domain" description="C3H1-type" evidence="12">
    <location>
        <begin position="109"/>
        <end position="136"/>
    </location>
</feature>
<keyword evidence="3 9" id="KW-0479">Metal-binding</keyword>
<feature type="domain" description="RING-type" evidence="13">
    <location>
        <begin position="745"/>
        <end position="964"/>
    </location>
</feature>
<dbReference type="InterPro" id="IPR017907">
    <property type="entry name" value="Znf_RING_CS"/>
</dbReference>
<evidence type="ECO:0000256" key="6">
    <source>
        <dbReference type="ARBA" id="ARBA00022786"/>
    </source>
</evidence>
<feature type="zinc finger region" description="C3H1-type" evidence="9">
    <location>
        <begin position="5"/>
        <end position="32"/>
    </location>
</feature>
<dbReference type="InterPro" id="IPR002867">
    <property type="entry name" value="IBR_dom"/>
</dbReference>
<dbReference type="PROSITE" id="PS00518">
    <property type="entry name" value="ZF_RING_1"/>
    <property type="match status" value="1"/>
</dbReference>
<dbReference type="GO" id="GO:0003723">
    <property type="term" value="F:RNA binding"/>
    <property type="evidence" value="ECO:0007669"/>
    <property type="project" value="UniProtKB-UniRule"/>
</dbReference>
<dbReference type="GO" id="GO:0043130">
    <property type="term" value="F:ubiquitin binding"/>
    <property type="evidence" value="ECO:0007669"/>
    <property type="project" value="TreeGrafter"/>
</dbReference>
<sequence length="970" mass="105206">MAPLSSTRQRCKFFQQGRCDLGSACKFAHSPEKRTIQPSVVATNPSKCLVAPAGSATPACQFYLQGSCRFGDACHYLHPRGGSATTTSASVLRPSAPTFTPTANLKSDSKAFGSCKFYAQGKCSKGGTCPFPHTASASPKPVSNESSKLGPPQTVLVTADHDRTLPGAPPSSFGACKFFLQGRCTKGITCSFWHPKPPAPIVINKVDVRVQSTPVISIPGPAEARSSSRACSSGFLQAPEDPEVSGVVADSDILPVTRTKLQSEVTFGPGARVQTIVTAFESPCIVLHNVPPAATHGQLIALSEPHGALKSVTLLPARDDQSRPSARIQYIDAGDASRAVVELGKASELRGAVARLDLRAAESGKAVLRSTKTKLTWFAPSLTAWAHYHTLSEAKEQAGKLNGLSFNGNTLRATFQMPSRNQTTSFSVELKGLPLDTSSVHLKRFCHSSSVTLGKPTFIIENSLGELRSLLARQGPLESFDFLEHSQNRNKAKLVAFVQFSDPDAAQRAVAALQGSRQTFLRGSQIFLELIHSIKYMLPFQQFTALRSEIDSLRDMLQTCRLRYHDKDENGESVEKVGLRAYGADAKALGRLKTELEQLLRGNLVRDAMSQVAWHEHFSTADGTRSLEVVTVQTGAYVKCDARTRTLHVFGSQGARAAAKARILTMIEGLHAREHTLELDKEAFTRMLRGGFQELQDVLGDRVLLDVISRRLVVRGDEADNRIVREAVMQVPRVRKPEHTLQLSDDVSCPVCFCDVTDPLVLPCSHAYCRSCLQHYLGSLGQPAQGAAQTVAACLAELEQEDGSRKACGHGIPLETIRGLLTPGEEERLLDVTFLSHIHSRAQEFRYCPTADCQTIYRASTDGTLLRCPSCLARICSTCHVESHEGLTCAEFKDNLSGGEDSFRRWRDEHGVKACPGCGAGLEKSGGCNHMHCVHCGTHMCWVCMKAFGDADSSGGVYAHMRREHGGIGI</sequence>
<evidence type="ECO:0000256" key="5">
    <source>
        <dbReference type="ARBA" id="ARBA00022771"/>
    </source>
</evidence>
<feature type="domain" description="C3H1-type" evidence="12">
    <location>
        <begin position="170"/>
        <end position="197"/>
    </location>
</feature>
<dbReference type="Pfam" id="PF01485">
    <property type="entry name" value="IBR"/>
    <property type="match status" value="1"/>
</dbReference>
<dbReference type="InterPro" id="IPR027370">
    <property type="entry name" value="Znf-RING_euk"/>
</dbReference>
<dbReference type="PROSITE" id="PS51873">
    <property type="entry name" value="TRIAD"/>
    <property type="match status" value="1"/>
</dbReference>
<accession>A0A5C2SL11</accession>
<dbReference type="SUPFAM" id="SSF54928">
    <property type="entry name" value="RNA-binding domain, RBD"/>
    <property type="match status" value="2"/>
</dbReference>
<evidence type="ECO:0000259" key="11">
    <source>
        <dbReference type="PROSITE" id="PS50102"/>
    </source>
</evidence>
<name>A0A5C2SL11_9APHY</name>
<feature type="zinc finger region" description="C3H1-type" evidence="9">
    <location>
        <begin position="54"/>
        <end position="81"/>
    </location>
</feature>
<dbReference type="InterPro" id="IPR035979">
    <property type="entry name" value="RBD_domain_sf"/>
</dbReference>
<dbReference type="PROSITE" id="PS50103">
    <property type="entry name" value="ZF_C3H1"/>
    <property type="match status" value="4"/>
</dbReference>
<dbReference type="SUPFAM" id="SSF90229">
    <property type="entry name" value="CCCH zinc finger"/>
    <property type="match status" value="4"/>
</dbReference>
<organism evidence="14 15">
    <name type="scientific">Lentinus tigrinus ALCF2SS1-6</name>
    <dbReference type="NCBI Taxonomy" id="1328759"/>
    <lineage>
        <taxon>Eukaryota</taxon>
        <taxon>Fungi</taxon>
        <taxon>Dikarya</taxon>
        <taxon>Basidiomycota</taxon>
        <taxon>Agaricomycotina</taxon>
        <taxon>Agaricomycetes</taxon>
        <taxon>Polyporales</taxon>
        <taxon>Polyporaceae</taxon>
        <taxon>Lentinus</taxon>
    </lineage>
</organism>
<feature type="domain" description="RRM" evidence="11">
    <location>
        <begin position="449"/>
        <end position="533"/>
    </location>
</feature>
<dbReference type="InterPro" id="IPR001841">
    <property type="entry name" value="Znf_RING"/>
</dbReference>
<dbReference type="Gene3D" id="4.10.1000.10">
    <property type="entry name" value="Zinc finger, CCCH-type"/>
    <property type="match status" value="1"/>
</dbReference>
<dbReference type="Proteomes" id="UP000313359">
    <property type="component" value="Unassembled WGS sequence"/>
</dbReference>
<dbReference type="Pfam" id="PF14608">
    <property type="entry name" value="zf-CCCH_2"/>
    <property type="match status" value="2"/>
</dbReference>
<protein>
    <submittedName>
        <fullName evidence="14">Uncharacterized protein</fullName>
    </submittedName>
</protein>
<dbReference type="GO" id="GO:0043161">
    <property type="term" value="P:proteasome-mediated ubiquitin-dependent protein catabolic process"/>
    <property type="evidence" value="ECO:0007669"/>
    <property type="project" value="TreeGrafter"/>
</dbReference>
<dbReference type="Pfam" id="PF22191">
    <property type="entry name" value="IBR_1"/>
    <property type="match status" value="1"/>
</dbReference>
<keyword evidence="7 9" id="KW-0862">Zinc</keyword>
<evidence type="ECO:0000313" key="15">
    <source>
        <dbReference type="Proteomes" id="UP000313359"/>
    </source>
</evidence>
<evidence type="ECO:0000256" key="1">
    <source>
        <dbReference type="ARBA" id="ARBA00004906"/>
    </source>
</evidence>
<dbReference type="Pfam" id="PF00642">
    <property type="entry name" value="zf-CCCH"/>
    <property type="match status" value="2"/>
</dbReference>
<evidence type="ECO:0000256" key="4">
    <source>
        <dbReference type="ARBA" id="ARBA00022737"/>
    </source>
</evidence>
<dbReference type="Gene3D" id="3.30.70.330">
    <property type="match status" value="3"/>
</dbReference>
<evidence type="ECO:0000256" key="7">
    <source>
        <dbReference type="ARBA" id="ARBA00022833"/>
    </source>
</evidence>
<dbReference type="Pfam" id="PF13445">
    <property type="entry name" value="zf-RING_UBOX"/>
    <property type="match status" value="1"/>
</dbReference>
<feature type="domain" description="RING-type" evidence="10">
    <location>
        <begin position="749"/>
        <end position="794"/>
    </location>
</feature>
<keyword evidence="5 9" id="KW-0863">Zinc-finger</keyword>
<feature type="domain" description="C3H1-type" evidence="12">
    <location>
        <begin position="5"/>
        <end position="32"/>
    </location>
</feature>
<dbReference type="PROSITE" id="PS50089">
    <property type="entry name" value="ZF_RING_2"/>
    <property type="match status" value="1"/>
</dbReference>
<evidence type="ECO:0000256" key="3">
    <source>
        <dbReference type="ARBA" id="ARBA00022723"/>
    </source>
</evidence>
<dbReference type="SMART" id="SM00647">
    <property type="entry name" value="IBR"/>
    <property type="match status" value="2"/>
</dbReference>
<dbReference type="CDD" id="cd20335">
    <property type="entry name" value="BRcat_RBR"/>
    <property type="match status" value="1"/>
</dbReference>
<dbReference type="GO" id="GO:0097039">
    <property type="term" value="P:protein linear polyubiquitination"/>
    <property type="evidence" value="ECO:0007669"/>
    <property type="project" value="TreeGrafter"/>
</dbReference>
<dbReference type="InterPro" id="IPR012677">
    <property type="entry name" value="Nucleotide-bd_a/b_plait_sf"/>
</dbReference>
<keyword evidence="15" id="KW-1185">Reference proteome</keyword>
<keyword evidence="6" id="KW-0833">Ubl conjugation pathway</keyword>
<feature type="zinc finger region" description="C3H1-type" evidence="9">
    <location>
        <begin position="109"/>
        <end position="136"/>
    </location>
</feature>
<dbReference type="PANTHER" id="PTHR22770">
    <property type="entry name" value="UBIQUITIN CONJUGATING ENZYME 7 INTERACTING PROTEIN-RELATED"/>
    <property type="match status" value="1"/>
</dbReference>
<dbReference type="OrthoDB" id="1431934at2759"/>
<dbReference type="STRING" id="1328759.A0A5C2SL11"/>
<dbReference type="AlphaFoldDB" id="A0A5C2SL11"/>
<keyword evidence="8" id="KW-0694">RNA-binding</keyword>
<dbReference type="Gene3D" id="3.30.1370.210">
    <property type="match status" value="1"/>
</dbReference>
<dbReference type="InterPro" id="IPR000571">
    <property type="entry name" value="Znf_CCCH"/>
</dbReference>
<dbReference type="PANTHER" id="PTHR22770:SF13">
    <property type="entry name" value="RING-TYPE DOMAIN-CONTAINING PROTEIN"/>
    <property type="match status" value="1"/>
</dbReference>
<dbReference type="InterPro" id="IPR000504">
    <property type="entry name" value="RRM_dom"/>
</dbReference>
<dbReference type="InterPro" id="IPR013083">
    <property type="entry name" value="Znf_RING/FYVE/PHD"/>
</dbReference>
<evidence type="ECO:0000256" key="2">
    <source>
        <dbReference type="ARBA" id="ARBA00022679"/>
    </source>
</evidence>
<dbReference type="EMBL" id="ML122254">
    <property type="protein sequence ID" value="RPD64432.1"/>
    <property type="molecule type" value="Genomic_DNA"/>
</dbReference>